<organism evidence="1 2">
    <name type="scientific">Okeania hirsuta</name>
    <dbReference type="NCBI Taxonomy" id="1458930"/>
    <lineage>
        <taxon>Bacteria</taxon>
        <taxon>Bacillati</taxon>
        <taxon>Cyanobacteriota</taxon>
        <taxon>Cyanophyceae</taxon>
        <taxon>Oscillatoriophycideae</taxon>
        <taxon>Oscillatoriales</taxon>
        <taxon>Microcoleaceae</taxon>
        <taxon>Okeania</taxon>
    </lineage>
</organism>
<evidence type="ECO:0000313" key="2">
    <source>
        <dbReference type="Proteomes" id="UP000269154"/>
    </source>
</evidence>
<comment type="caution">
    <text evidence="1">The sequence shown here is derived from an EMBL/GenBank/DDBJ whole genome shotgun (WGS) entry which is preliminary data.</text>
</comment>
<dbReference type="Gene3D" id="3.40.50.1820">
    <property type="entry name" value="alpha/beta hydrolase"/>
    <property type="match status" value="1"/>
</dbReference>
<protein>
    <recommendedName>
        <fullName evidence="3">Alpha/beta hydrolase</fullName>
    </recommendedName>
</protein>
<keyword evidence="2" id="KW-1185">Reference proteome</keyword>
<dbReference type="Proteomes" id="UP000269154">
    <property type="component" value="Unassembled WGS sequence"/>
</dbReference>
<evidence type="ECO:0008006" key="3">
    <source>
        <dbReference type="Google" id="ProtNLM"/>
    </source>
</evidence>
<gene>
    <name evidence="1" type="ORF">D5R40_31715</name>
</gene>
<proteinExistence type="predicted"/>
<reference evidence="1 2" key="1">
    <citation type="journal article" date="2018" name="ACS Chem. Biol.">
        <title>Ketoreductase domain dysfunction expands chemodiversity: malyngamide biosynthesis in the cyanobacterium Okeania hirsuta.</title>
        <authorList>
            <person name="Moss N.A."/>
            <person name="Leao T."/>
            <person name="Rankin M."/>
            <person name="McCullough T.M."/>
            <person name="Qu P."/>
            <person name="Korobeynikov A."/>
            <person name="Smith J.L."/>
            <person name="Gerwick L."/>
            <person name="Gerwick W.H."/>
        </authorList>
    </citation>
    <scope>NUCLEOTIDE SEQUENCE [LARGE SCALE GENOMIC DNA]</scope>
    <source>
        <strain evidence="1 2">PAB10Feb10-1</strain>
    </source>
</reference>
<dbReference type="EMBL" id="RCBY01000402">
    <property type="protein sequence ID" value="RQH21059.1"/>
    <property type="molecule type" value="Genomic_DNA"/>
</dbReference>
<accession>A0A3N6P3J0</accession>
<dbReference type="InterPro" id="IPR029058">
    <property type="entry name" value="AB_hydrolase_fold"/>
</dbReference>
<dbReference type="AlphaFoldDB" id="A0A3N6P3J0"/>
<name>A0A3N6P3J0_9CYAN</name>
<sequence>MWGDGEIEKYLVMVEDETFFYTELNGFDIMGKLYDVLETWREIVIEGLLQGQGLKCGHFMLEEVPDEVTQALLDFFRG</sequence>
<evidence type="ECO:0000313" key="1">
    <source>
        <dbReference type="EMBL" id="RQH21059.1"/>
    </source>
</evidence>